<evidence type="ECO:0000256" key="6">
    <source>
        <dbReference type="ARBA" id="ARBA00022857"/>
    </source>
</evidence>
<dbReference type="GO" id="GO:0003951">
    <property type="term" value="F:NAD+ kinase activity"/>
    <property type="evidence" value="ECO:0007669"/>
    <property type="project" value="UniProtKB-UniRule"/>
</dbReference>
<dbReference type="Gene3D" id="2.60.200.30">
    <property type="entry name" value="Probable inorganic polyphosphate/atp-NAD kinase, domain 2"/>
    <property type="match status" value="1"/>
</dbReference>
<gene>
    <name evidence="8" type="primary">nadK</name>
    <name evidence="9" type="ORF">EYH45_01585</name>
</gene>
<dbReference type="Pfam" id="PF01513">
    <property type="entry name" value="NAD_kinase"/>
    <property type="match status" value="1"/>
</dbReference>
<sequence length="268" mass="29483">MQRWSGAVIVYAGRKEKAAAASQQLAGFLTKFGLDVKVMSLNEFTANSKLVDGVLLLTLGGDGTLLRAVRKITNEQVYVLGINFGRSGFLCQVDPSQMFESLEKILSGEPKVDEVMRIALYDEGKHIADALNEVLVSARVPGRVIEYSITQGDELIRDLADGVILSTPVGSTAYAMSAGGPAVDERVEAVVIVPMASMRNLRPIILNAEEPLTVEIRKGDAQAVVDGHTTYLLQSRRLVIKKAETPIRFIRAEDRPFAKRLRKRMYKH</sequence>
<accession>A0A833E9A5</accession>
<evidence type="ECO:0000313" key="10">
    <source>
        <dbReference type="Proteomes" id="UP000608579"/>
    </source>
</evidence>
<feature type="active site" description="Proton acceptor" evidence="8">
    <location>
        <position position="62"/>
    </location>
</feature>
<evidence type="ECO:0000256" key="3">
    <source>
        <dbReference type="ARBA" id="ARBA00022741"/>
    </source>
</evidence>
<feature type="binding site" evidence="8">
    <location>
        <begin position="172"/>
        <end position="177"/>
    </location>
    <ligand>
        <name>NAD(+)</name>
        <dbReference type="ChEBI" id="CHEBI:57540"/>
    </ligand>
</feature>
<dbReference type="HAMAP" id="MF_00361">
    <property type="entry name" value="NAD_kinase"/>
    <property type="match status" value="1"/>
</dbReference>
<dbReference type="GO" id="GO:0005737">
    <property type="term" value="C:cytoplasm"/>
    <property type="evidence" value="ECO:0007669"/>
    <property type="project" value="UniProtKB-SubCell"/>
</dbReference>
<keyword evidence="5 8" id="KW-0067">ATP-binding</keyword>
<feature type="binding site" evidence="8">
    <location>
        <position position="161"/>
    </location>
    <ligand>
        <name>NAD(+)</name>
        <dbReference type="ChEBI" id="CHEBI:57540"/>
    </ligand>
</feature>
<dbReference type="GO" id="GO:0019674">
    <property type="term" value="P:NAD+ metabolic process"/>
    <property type="evidence" value="ECO:0007669"/>
    <property type="project" value="InterPro"/>
</dbReference>
<protein>
    <recommendedName>
        <fullName evidence="8">NAD kinase</fullName>
        <ecNumber evidence="8">2.7.1.23</ecNumber>
    </recommendedName>
    <alternativeName>
        <fullName evidence="8">ATP-dependent NAD kinase</fullName>
    </alternativeName>
</protein>
<organism evidence="9 10">
    <name type="scientific">Caldiarchaeum subterraneum</name>
    <dbReference type="NCBI Taxonomy" id="311458"/>
    <lineage>
        <taxon>Archaea</taxon>
        <taxon>Nitrososphaerota</taxon>
        <taxon>Candidatus Caldarchaeales</taxon>
        <taxon>Candidatus Caldarchaeaceae</taxon>
        <taxon>Candidatus Caldarchaeum</taxon>
    </lineage>
</organism>
<dbReference type="GO" id="GO:0005524">
    <property type="term" value="F:ATP binding"/>
    <property type="evidence" value="ECO:0007669"/>
    <property type="project" value="UniProtKB-KW"/>
</dbReference>
<comment type="function">
    <text evidence="8">Involved in the regulation of the intracellular balance of NAD and NADP, and is a key enzyme in the biosynthesis of NADP. Catalyzes specifically the phosphorylation on 2'-hydroxyl of the adenosine moiety of NAD to yield NADP.</text>
</comment>
<dbReference type="InterPro" id="IPR002504">
    <property type="entry name" value="NADK"/>
</dbReference>
<dbReference type="AlphaFoldDB" id="A0A833E9A5"/>
<dbReference type="SUPFAM" id="SSF111331">
    <property type="entry name" value="NAD kinase/diacylglycerol kinase-like"/>
    <property type="match status" value="1"/>
</dbReference>
<feature type="binding site" evidence="8">
    <location>
        <position position="143"/>
    </location>
    <ligand>
        <name>NAD(+)</name>
        <dbReference type="ChEBI" id="CHEBI:57540"/>
    </ligand>
</feature>
<evidence type="ECO:0000256" key="2">
    <source>
        <dbReference type="ARBA" id="ARBA00022679"/>
    </source>
</evidence>
<keyword evidence="2 8" id="KW-0808">Transferase</keyword>
<evidence type="ECO:0000256" key="8">
    <source>
        <dbReference type="HAMAP-Rule" id="MF_00361"/>
    </source>
</evidence>
<evidence type="ECO:0000313" key="9">
    <source>
        <dbReference type="EMBL" id="HIQ29237.1"/>
    </source>
</evidence>
<keyword evidence="7 8" id="KW-0520">NAD</keyword>
<evidence type="ECO:0000256" key="1">
    <source>
        <dbReference type="ARBA" id="ARBA00022490"/>
    </source>
</evidence>
<comment type="caution">
    <text evidence="9">The sequence shown here is derived from an EMBL/GenBank/DDBJ whole genome shotgun (WGS) entry which is preliminary data.</text>
</comment>
<keyword evidence="1 8" id="KW-0963">Cytoplasm</keyword>
<evidence type="ECO:0000256" key="4">
    <source>
        <dbReference type="ARBA" id="ARBA00022777"/>
    </source>
</evidence>
<comment type="subcellular location">
    <subcellularLocation>
        <location evidence="8">Cytoplasm</location>
    </subcellularLocation>
</comment>
<comment type="similarity">
    <text evidence="8">Belongs to the NAD kinase family.</text>
</comment>
<comment type="catalytic activity">
    <reaction evidence="8">
        <text>NAD(+) + ATP = ADP + NADP(+) + H(+)</text>
        <dbReference type="Rhea" id="RHEA:18629"/>
        <dbReference type="ChEBI" id="CHEBI:15378"/>
        <dbReference type="ChEBI" id="CHEBI:30616"/>
        <dbReference type="ChEBI" id="CHEBI:57540"/>
        <dbReference type="ChEBI" id="CHEBI:58349"/>
        <dbReference type="ChEBI" id="CHEBI:456216"/>
        <dbReference type="EC" id="2.7.1.23"/>
    </reaction>
</comment>
<feature type="binding site" evidence="8">
    <location>
        <begin position="62"/>
        <end position="63"/>
    </location>
    <ligand>
        <name>NAD(+)</name>
        <dbReference type="ChEBI" id="CHEBI:57540"/>
    </ligand>
</feature>
<dbReference type="InterPro" id="IPR016064">
    <property type="entry name" value="NAD/diacylglycerol_kinase_sf"/>
</dbReference>
<name>A0A833E9A5_CALS0</name>
<reference evidence="9" key="1">
    <citation type="journal article" date="2020" name="ISME J.">
        <title>Gammaproteobacteria mediating utilization of methyl-, sulfur- and petroleum organic compounds in deep ocean hydrothermal plumes.</title>
        <authorList>
            <person name="Zhou Z."/>
            <person name="Liu Y."/>
            <person name="Pan J."/>
            <person name="Cron B.R."/>
            <person name="Toner B.M."/>
            <person name="Anantharaman K."/>
            <person name="Breier J.A."/>
            <person name="Dick G.J."/>
            <person name="Li M."/>
        </authorList>
    </citation>
    <scope>NUCLEOTIDE SEQUENCE</scope>
    <source>
        <strain evidence="9">SZUA-1515</strain>
    </source>
</reference>
<feature type="binding site" evidence="8">
    <location>
        <position position="67"/>
    </location>
    <ligand>
        <name>NAD(+)</name>
        <dbReference type="ChEBI" id="CHEBI:57540"/>
    </ligand>
</feature>
<comment type="cofactor">
    <cofactor evidence="8">
        <name>a divalent metal cation</name>
        <dbReference type="ChEBI" id="CHEBI:60240"/>
    </cofactor>
</comment>
<keyword evidence="4 8" id="KW-0418">Kinase</keyword>
<dbReference type="EC" id="2.7.1.23" evidence="8"/>
<dbReference type="EMBL" id="DQVM01000029">
    <property type="protein sequence ID" value="HIQ29237.1"/>
    <property type="molecule type" value="Genomic_DNA"/>
</dbReference>
<dbReference type="PANTHER" id="PTHR20275:SF43">
    <property type="entry name" value="BIFUNCTIONAL NADP PHOSPHATASE_NAD KINASE"/>
    <property type="match status" value="1"/>
</dbReference>
<dbReference type="GO" id="GO:0006741">
    <property type="term" value="P:NADP+ biosynthetic process"/>
    <property type="evidence" value="ECO:0007669"/>
    <property type="project" value="UniProtKB-UniRule"/>
</dbReference>
<feature type="binding site" evidence="8">
    <location>
        <position position="196"/>
    </location>
    <ligand>
        <name>NAD(+)</name>
        <dbReference type="ChEBI" id="CHEBI:57540"/>
    </ligand>
</feature>
<evidence type="ECO:0000256" key="5">
    <source>
        <dbReference type="ARBA" id="ARBA00022840"/>
    </source>
</evidence>
<dbReference type="Gene3D" id="3.40.50.10330">
    <property type="entry name" value="Probable inorganic polyphosphate/atp-NAD kinase, domain 1"/>
    <property type="match status" value="1"/>
</dbReference>
<dbReference type="InterPro" id="IPR017437">
    <property type="entry name" value="ATP-NAD_kinase_PpnK-typ_C"/>
</dbReference>
<dbReference type="InterPro" id="IPR017438">
    <property type="entry name" value="ATP-NAD_kinase_N"/>
</dbReference>
<dbReference type="GO" id="GO:0046872">
    <property type="term" value="F:metal ion binding"/>
    <property type="evidence" value="ECO:0007669"/>
    <property type="project" value="UniProtKB-UniRule"/>
</dbReference>
<feature type="binding site" evidence="8">
    <location>
        <begin position="132"/>
        <end position="133"/>
    </location>
    <ligand>
        <name>NAD(+)</name>
        <dbReference type="ChEBI" id="CHEBI:57540"/>
    </ligand>
</feature>
<evidence type="ECO:0000256" key="7">
    <source>
        <dbReference type="ARBA" id="ARBA00023027"/>
    </source>
</evidence>
<dbReference type="Pfam" id="PF20143">
    <property type="entry name" value="NAD_kinase_C"/>
    <property type="match status" value="1"/>
</dbReference>
<comment type="caution">
    <text evidence="8">Lacks conserved residue(s) required for the propagation of feature annotation.</text>
</comment>
<keyword evidence="3 8" id="KW-0547">Nucleotide-binding</keyword>
<feature type="binding site" evidence="8">
    <location>
        <position position="169"/>
    </location>
    <ligand>
        <name>NAD(+)</name>
        <dbReference type="ChEBI" id="CHEBI:57540"/>
    </ligand>
</feature>
<dbReference type="Proteomes" id="UP000608579">
    <property type="component" value="Unassembled WGS sequence"/>
</dbReference>
<proteinExistence type="inferred from homology"/>
<dbReference type="PANTHER" id="PTHR20275">
    <property type="entry name" value="NAD KINASE"/>
    <property type="match status" value="1"/>
</dbReference>
<keyword evidence="6 8" id="KW-0521">NADP</keyword>